<dbReference type="STRING" id="3871.A0A1J7GRZ0"/>
<gene>
    <name evidence="2" type="ORF">TanjilG_09950</name>
</gene>
<dbReference type="AlphaFoldDB" id="A0A1J7GRZ0"/>
<organism evidence="2 3">
    <name type="scientific">Lupinus angustifolius</name>
    <name type="common">Narrow-leaved blue lupine</name>
    <dbReference type="NCBI Taxonomy" id="3871"/>
    <lineage>
        <taxon>Eukaryota</taxon>
        <taxon>Viridiplantae</taxon>
        <taxon>Streptophyta</taxon>
        <taxon>Embryophyta</taxon>
        <taxon>Tracheophyta</taxon>
        <taxon>Spermatophyta</taxon>
        <taxon>Magnoliopsida</taxon>
        <taxon>eudicotyledons</taxon>
        <taxon>Gunneridae</taxon>
        <taxon>Pentapetalae</taxon>
        <taxon>rosids</taxon>
        <taxon>fabids</taxon>
        <taxon>Fabales</taxon>
        <taxon>Fabaceae</taxon>
        <taxon>Papilionoideae</taxon>
        <taxon>50 kb inversion clade</taxon>
        <taxon>genistoids sensu lato</taxon>
        <taxon>core genistoids</taxon>
        <taxon>Genisteae</taxon>
        <taxon>Lupinus</taxon>
    </lineage>
</organism>
<evidence type="ECO:0000313" key="2">
    <source>
        <dbReference type="EMBL" id="OIW03303.1"/>
    </source>
</evidence>
<feature type="domain" description="Glycosyl transferase CAP10" evidence="1">
    <location>
        <begin position="2"/>
        <end position="71"/>
    </location>
</feature>
<sequence>MKNLRMDRIYDYMFHLISEYSKLIDFKPTPPSTALEVCIDSVLCYADDKQRLFLSKSNVVPSQAPPCTLKPS</sequence>
<reference evidence="2 3" key="1">
    <citation type="journal article" date="2017" name="Plant Biotechnol. J.">
        <title>A comprehensive draft genome sequence for lupin (Lupinus angustifolius), an emerging health food: insights into plant-microbe interactions and legume evolution.</title>
        <authorList>
            <person name="Hane J.K."/>
            <person name="Ming Y."/>
            <person name="Kamphuis L.G."/>
            <person name="Nelson M.N."/>
            <person name="Garg G."/>
            <person name="Atkins C.A."/>
            <person name="Bayer P.E."/>
            <person name="Bravo A."/>
            <person name="Bringans S."/>
            <person name="Cannon S."/>
            <person name="Edwards D."/>
            <person name="Foley R."/>
            <person name="Gao L.L."/>
            <person name="Harrison M.J."/>
            <person name="Huang W."/>
            <person name="Hurgobin B."/>
            <person name="Li S."/>
            <person name="Liu C.W."/>
            <person name="McGrath A."/>
            <person name="Morahan G."/>
            <person name="Murray J."/>
            <person name="Weller J."/>
            <person name="Jian J."/>
            <person name="Singh K.B."/>
        </authorList>
    </citation>
    <scope>NUCLEOTIDE SEQUENCE [LARGE SCALE GENOMIC DNA]</scope>
    <source>
        <strain evidence="3">cv. Tanjil</strain>
        <tissue evidence="2">Whole plant</tissue>
    </source>
</reference>
<dbReference type="Gramene" id="OIW03303">
    <property type="protein sequence ID" value="OIW03303"/>
    <property type="gene ID" value="TanjilG_09950"/>
</dbReference>
<dbReference type="Proteomes" id="UP000188354">
    <property type="component" value="Chromosome LG10"/>
</dbReference>
<keyword evidence="3" id="KW-1185">Reference proteome</keyword>
<dbReference type="Pfam" id="PF05686">
    <property type="entry name" value="Glyco_transf_90"/>
    <property type="match status" value="1"/>
</dbReference>
<evidence type="ECO:0000259" key="1">
    <source>
        <dbReference type="Pfam" id="PF05686"/>
    </source>
</evidence>
<dbReference type="InterPro" id="IPR006598">
    <property type="entry name" value="CAP10"/>
</dbReference>
<proteinExistence type="predicted"/>
<accession>A0A1J7GRZ0</accession>
<dbReference type="OMA" id="CVESLYC"/>
<evidence type="ECO:0000313" key="3">
    <source>
        <dbReference type="Proteomes" id="UP000188354"/>
    </source>
</evidence>
<protein>
    <recommendedName>
        <fullName evidence="1">Glycosyl transferase CAP10 domain-containing protein</fullName>
    </recommendedName>
</protein>
<name>A0A1J7GRZ0_LUPAN</name>
<dbReference type="EMBL" id="CM007370">
    <property type="protein sequence ID" value="OIW03303.1"/>
    <property type="molecule type" value="Genomic_DNA"/>
</dbReference>